<dbReference type="Proteomes" id="UP000053268">
    <property type="component" value="Unassembled WGS sequence"/>
</dbReference>
<evidence type="ECO:0000256" key="2">
    <source>
        <dbReference type="ARBA" id="ARBA00023002"/>
    </source>
</evidence>
<dbReference type="GO" id="GO:0006081">
    <property type="term" value="P:aldehyde metabolic process"/>
    <property type="evidence" value="ECO:0007669"/>
    <property type="project" value="InterPro"/>
</dbReference>
<dbReference type="InterPro" id="IPR012394">
    <property type="entry name" value="Aldehyde_DH_NAD(P)"/>
</dbReference>
<dbReference type="InterPro" id="IPR029510">
    <property type="entry name" value="Ald_DH_CS_GLU"/>
</dbReference>
<dbReference type="FunFam" id="3.40.605.10:FF:000004">
    <property type="entry name" value="Aldehyde dehydrogenase"/>
    <property type="match status" value="1"/>
</dbReference>
<name>A0A194QEQ3_PAPXU</name>
<sequence length="537" mass="59885">MNPPTAQHADVHTVPVDSDVHIIDIEINSDNIDKSEKNQTNSEILVDVEGEIINGWSRTRAKACPWSRPDALEEQRGLVGMPPLWRRIRHNCRVPPGARRTTMNSKQKPVNLADVVAKAHDTFNRGVTRPIEWRRQQLQNLMRMYTENQNAMVAALAKDLRRCKMEAVLLETEYLINDLKNTLNNLDKWAEPERPSKGFVNMLDDVVIYNEPYGVALVIGAWNYPLQLLLLPMAGAIAAGNVVVVKPSELAEACAQFVAEMLPKYLDNDAVIVVEGGPEETTELLKQKFDYIFYTGGTNVGKIVYAAATKHLTPVTLELGGKSPTYIDGTVDIEVTAKRVLWGKFINSGQTCIAPDYVLCSKEVQEKFVNAARGVLKEWYGEDPQKSPDLCRIINSRHFREKPLTLYVFSTRKDVVANIVDNTSSGGMCVNDTIMHMGVDTLPFGGVGSSGIGAYHGKTTFDTFTHKKSCLVKNFSPIGEKLGSLRYPPYTDKKLNGITMLMAKRSLPSFKFLPYLLTFVLGAGISYGVFTWQKVKK</sequence>
<keyword evidence="5" id="KW-0472">Membrane</keyword>
<accession>A0A194QEQ3</accession>
<dbReference type="InterPro" id="IPR016163">
    <property type="entry name" value="Ald_DH_C"/>
</dbReference>
<keyword evidence="5" id="KW-0812">Transmembrane</keyword>
<evidence type="ECO:0000259" key="6">
    <source>
        <dbReference type="Pfam" id="PF00171"/>
    </source>
</evidence>
<feature type="domain" description="Aldehyde dehydrogenase" evidence="6">
    <location>
        <begin position="111"/>
        <end position="400"/>
    </location>
</feature>
<evidence type="ECO:0000256" key="3">
    <source>
        <dbReference type="PROSITE-ProRule" id="PRU10007"/>
    </source>
</evidence>
<feature type="domain" description="Aldehyde dehydrogenase" evidence="6">
    <location>
        <begin position="404"/>
        <end position="469"/>
    </location>
</feature>
<dbReference type="PROSITE" id="PS00687">
    <property type="entry name" value="ALDEHYDE_DEHYDR_GLU"/>
    <property type="match status" value="1"/>
</dbReference>
<dbReference type="InterPro" id="IPR016160">
    <property type="entry name" value="Ald_DH_CS_CYS"/>
</dbReference>
<evidence type="ECO:0000256" key="1">
    <source>
        <dbReference type="ARBA" id="ARBA00009986"/>
    </source>
</evidence>
<feature type="transmembrane region" description="Helical" evidence="5">
    <location>
        <begin position="512"/>
        <end position="532"/>
    </location>
</feature>
<dbReference type="Gene3D" id="3.40.309.10">
    <property type="entry name" value="Aldehyde Dehydrogenase, Chain A, domain 2"/>
    <property type="match status" value="2"/>
</dbReference>
<dbReference type="AlphaFoldDB" id="A0A194QEQ3"/>
<dbReference type="EMBL" id="KQ459053">
    <property type="protein sequence ID" value="KPJ04018.1"/>
    <property type="molecule type" value="Genomic_DNA"/>
</dbReference>
<reference evidence="7 8" key="1">
    <citation type="journal article" date="2015" name="Nat. Commun.">
        <title>Outbred genome sequencing and CRISPR/Cas9 gene editing in butterflies.</title>
        <authorList>
            <person name="Li X."/>
            <person name="Fan D."/>
            <person name="Zhang W."/>
            <person name="Liu G."/>
            <person name="Zhang L."/>
            <person name="Zhao L."/>
            <person name="Fang X."/>
            <person name="Chen L."/>
            <person name="Dong Y."/>
            <person name="Chen Y."/>
            <person name="Ding Y."/>
            <person name="Zhao R."/>
            <person name="Feng M."/>
            <person name="Zhu Y."/>
            <person name="Feng Y."/>
            <person name="Jiang X."/>
            <person name="Zhu D."/>
            <person name="Xiang H."/>
            <person name="Feng X."/>
            <person name="Li S."/>
            <person name="Wang J."/>
            <person name="Zhang G."/>
            <person name="Kronforst M.R."/>
            <person name="Wang W."/>
        </authorList>
    </citation>
    <scope>NUCLEOTIDE SEQUENCE [LARGE SCALE GENOMIC DNA]</scope>
    <source>
        <strain evidence="7">Ya'a_city_454_Px</strain>
        <tissue evidence="7">Whole body</tissue>
    </source>
</reference>
<feature type="active site" evidence="3">
    <location>
        <position position="318"/>
    </location>
</feature>
<evidence type="ECO:0000256" key="5">
    <source>
        <dbReference type="SAM" id="Phobius"/>
    </source>
</evidence>
<dbReference type="PANTHER" id="PTHR43570">
    <property type="entry name" value="ALDEHYDE DEHYDROGENASE"/>
    <property type="match status" value="1"/>
</dbReference>
<evidence type="ECO:0000313" key="8">
    <source>
        <dbReference type="Proteomes" id="UP000053268"/>
    </source>
</evidence>
<keyword evidence="2 4" id="KW-0560">Oxidoreductase</keyword>
<dbReference type="Gene3D" id="3.40.605.10">
    <property type="entry name" value="Aldehyde Dehydrogenase, Chain A, domain 1"/>
    <property type="match status" value="2"/>
</dbReference>
<organism evidence="7 8">
    <name type="scientific">Papilio xuthus</name>
    <name type="common">Asian swallowtail butterfly</name>
    <dbReference type="NCBI Taxonomy" id="66420"/>
    <lineage>
        <taxon>Eukaryota</taxon>
        <taxon>Metazoa</taxon>
        <taxon>Ecdysozoa</taxon>
        <taxon>Arthropoda</taxon>
        <taxon>Hexapoda</taxon>
        <taxon>Insecta</taxon>
        <taxon>Pterygota</taxon>
        <taxon>Neoptera</taxon>
        <taxon>Endopterygota</taxon>
        <taxon>Lepidoptera</taxon>
        <taxon>Glossata</taxon>
        <taxon>Ditrysia</taxon>
        <taxon>Papilionoidea</taxon>
        <taxon>Papilionidae</taxon>
        <taxon>Papilioninae</taxon>
        <taxon>Papilio</taxon>
    </lineage>
</organism>
<keyword evidence="5" id="KW-1133">Transmembrane helix</keyword>
<evidence type="ECO:0000256" key="4">
    <source>
        <dbReference type="RuleBase" id="RU003345"/>
    </source>
</evidence>
<protein>
    <submittedName>
        <fullName evidence="7">Aldehyde dehydrogenase, dimeric NADP-preferring</fullName>
    </submittedName>
</protein>
<evidence type="ECO:0000313" key="7">
    <source>
        <dbReference type="EMBL" id="KPJ04018.1"/>
    </source>
</evidence>
<keyword evidence="8" id="KW-1185">Reference proteome</keyword>
<dbReference type="GO" id="GO:0005737">
    <property type="term" value="C:cytoplasm"/>
    <property type="evidence" value="ECO:0007669"/>
    <property type="project" value="TreeGrafter"/>
</dbReference>
<dbReference type="STRING" id="66420.A0A194QEQ3"/>
<dbReference type="InterPro" id="IPR015590">
    <property type="entry name" value="Aldehyde_DH_dom"/>
</dbReference>
<comment type="similarity">
    <text evidence="1 4">Belongs to the aldehyde dehydrogenase family.</text>
</comment>
<dbReference type="GO" id="GO:0004029">
    <property type="term" value="F:aldehyde dehydrogenase (NAD+) activity"/>
    <property type="evidence" value="ECO:0007669"/>
    <property type="project" value="TreeGrafter"/>
</dbReference>
<dbReference type="PROSITE" id="PS00070">
    <property type="entry name" value="ALDEHYDE_DEHYDR_CYS"/>
    <property type="match status" value="1"/>
</dbReference>
<gene>
    <name evidence="7" type="ORF">RR46_07777</name>
</gene>
<dbReference type="PANTHER" id="PTHR43570:SF16">
    <property type="entry name" value="ALDEHYDE DEHYDROGENASE TYPE III, ISOFORM Q"/>
    <property type="match status" value="1"/>
</dbReference>
<dbReference type="InterPro" id="IPR016162">
    <property type="entry name" value="Ald_DH_N"/>
</dbReference>
<proteinExistence type="inferred from homology"/>
<dbReference type="Pfam" id="PF00171">
    <property type="entry name" value="Aldedh"/>
    <property type="match status" value="2"/>
</dbReference>
<dbReference type="InterPro" id="IPR016161">
    <property type="entry name" value="Ald_DH/histidinol_DH"/>
</dbReference>
<dbReference type="SUPFAM" id="SSF53720">
    <property type="entry name" value="ALDH-like"/>
    <property type="match status" value="1"/>
</dbReference>